<proteinExistence type="predicted"/>
<sequence length="150" mass="17601">MQGRFHQYLFTFLFALLTVLGLYSGQVPEYPDFDISFNSKSVSDYSTENNVKHSYAFLTDQELHDQYTVSHLPYHKLRANLSESDNENDDNVETSGFTELPVFLREDIGYLKSDFVTIFHNRQSAVSFANSEHLKYFNDDLYIQYRVIRL</sequence>
<evidence type="ECO:0000313" key="1">
    <source>
        <dbReference type="EMBL" id="MBK1895592.1"/>
    </source>
</evidence>
<comment type="caution">
    <text evidence="1">The sequence shown here is derived from an EMBL/GenBank/DDBJ whole genome shotgun (WGS) entry which is preliminary data.</text>
</comment>
<organism evidence="1 2">
    <name type="scientific">Chryseobacterium paridis</name>
    <dbReference type="NCBI Taxonomy" id="2800328"/>
    <lineage>
        <taxon>Bacteria</taxon>
        <taxon>Pseudomonadati</taxon>
        <taxon>Bacteroidota</taxon>
        <taxon>Flavobacteriia</taxon>
        <taxon>Flavobacteriales</taxon>
        <taxon>Weeksellaceae</taxon>
        <taxon>Chryseobacterium group</taxon>
        <taxon>Chryseobacterium</taxon>
    </lineage>
</organism>
<keyword evidence="2" id="KW-1185">Reference proteome</keyword>
<name>A0ABS1FT53_9FLAO</name>
<dbReference type="RefSeq" id="WP_200244693.1">
    <property type="nucleotide sequence ID" value="NZ_JAENHK010000007.1"/>
</dbReference>
<accession>A0ABS1FT53</accession>
<protein>
    <submittedName>
        <fullName evidence="1">Uncharacterized protein</fullName>
    </submittedName>
</protein>
<dbReference type="EMBL" id="JAENHK010000007">
    <property type="protein sequence ID" value="MBK1895592.1"/>
    <property type="molecule type" value="Genomic_DNA"/>
</dbReference>
<reference evidence="2" key="1">
    <citation type="submission" date="2021-01" db="EMBL/GenBank/DDBJ databases">
        <title>Genome public.</title>
        <authorList>
            <person name="Liu C."/>
            <person name="Sun Q."/>
        </authorList>
    </citation>
    <scope>NUCLEOTIDE SEQUENCE [LARGE SCALE GENOMIC DNA]</scope>
    <source>
        <strain evidence="2">YIM B02567</strain>
    </source>
</reference>
<gene>
    <name evidence="1" type="ORF">JHL15_07530</name>
</gene>
<dbReference type="Proteomes" id="UP000628669">
    <property type="component" value="Unassembled WGS sequence"/>
</dbReference>
<evidence type="ECO:0000313" key="2">
    <source>
        <dbReference type="Proteomes" id="UP000628669"/>
    </source>
</evidence>